<accession>A0A8H3PAW6</accession>
<name>A0A8H3PAW6_9EURO</name>
<comment type="caution">
    <text evidence="1">The sequence shown here is derived from an EMBL/GenBank/DDBJ whole genome shotgun (WGS) entry which is preliminary data.</text>
</comment>
<reference evidence="1 2" key="1">
    <citation type="submission" date="2020-01" db="EMBL/GenBank/DDBJ databases">
        <title>Draft genome sequence of Aspergillus udagawae IFM 46972.</title>
        <authorList>
            <person name="Takahashi H."/>
            <person name="Yaguchi T."/>
        </authorList>
    </citation>
    <scope>NUCLEOTIDE SEQUENCE [LARGE SCALE GENOMIC DNA]</scope>
    <source>
        <strain evidence="1 2">IFM 46972</strain>
    </source>
</reference>
<organism evidence="1 2">
    <name type="scientific">Aspergillus udagawae</name>
    <dbReference type="NCBI Taxonomy" id="91492"/>
    <lineage>
        <taxon>Eukaryota</taxon>
        <taxon>Fungi</taxon>
        <taxon>Dikarya</taxon>
        <taxon>Ascomycota</taxon>
        <taxon>Pezizomycotina</taxon>
        <taxon>Eurotiomycetes</taxon>
        <taxon>Eurotiomycetidae</taxon>
        <taxon>Eurotiales</taxon>
        <taxon>Aspergillaceae</taxon>
        <taxon>Aspergillus</taxon>
        <taxon>Aspergillus subgen. Fumigati</taxon>
    </lineage>
</organism>
<proteinExistence type="predicted"/>
<evidence type="ECO:0000313" key="2">
    <source>
        <dbReference type="Proteomes" id="UP000465221"/>
    </source>
</evidence>
<protein>
    <submittedName>
        <fullName evidence="1">Uncharacterized protein</fullName>
    </submittedName>
</protein>
<sequence length="226" mass="25239">MFACELRLHGVQPAKLQQSIDMSGFSRRITEGHDNYLVNQQIALPISYSHADKYDFNSNGTAPHHFSQQTFGSYAPQIGTAYTQAGLPPGINQSSTHSIPVAPEDEVVQHQPVQCARQARYLQSPRYLPIHETISEIGIESQESPNENTMLSEPVIPPLEGFPSVREFDQLIRCYVDDLSVKKQDKALIHARRARNIKTVLIDPKDTAIESAQFSAQKLSATKENL</sequence>
<dbReference type="EMBL" id="BLKC01000065">
    <property type="protein sequence ID" value="GFF46434.1"/>
    <property type="molecule type" value="Genomic_DNA"/>
</dbReference>
<evidence type="ECO:0000313" key="1">
    <source>
        <dbReference type="EMBL" id="GFF46434.1"/>
    </source>
</evidence>
<dbReference type="AlphaFoldDB" id="A0A8H3PAW6"/>
<gene>
    <name evidence="1" type="ORF">IFM46972_08044</name>
</gene>
<dbReference type="Proteomes" id="UP000465221">
    <property type="component" value="Unassembled WGS sequence"/>
</dbReference>